<dbReference type="Pfam" id="PF07963">
    <property type="entry name" value="N_methyl"/>
    <property type="match status" value="1"/>
</dbReference>
<dbReference type="InterPro" id="IPR045584">
    <property type="entry name" value="Pilin-like"/>
</dbReference>
<keyword evidence="1" id="KW-0472">Membrane</keyword>
<dbReference type="SUPFAM" id="SSF54523">
    <property type="entry name" value="Pili subunits"/>
    <property type="match status" value="1"/>
</dbReference>
<dbReference type="NCBIfam" id="TIGR02532">
    <property type="entry name" value="IV_pilin_GFxxxE"/>
    <property type="match status" value="1"/>
</dbReference>
<comment type="caution">
    <text evidence="2">The sequence shown here is derived from an EMBL/GenBank/DDBJ whole genome shotgun (WGS) entry which is preliminary data.</text>
</comment>
<evidence type="ECO:0000256" key="1">
    <source>
        <dbReference type="SAM" id="Phobius"/>
    </source>
</evidence>
<name>A0A7C2ZGA2_9AQUI</name>
<proteinExistence type="predicted"/>
<keyword evidence="1" id="KW-1133">Transmembrane helix</keyword>
<evidence type="ECO:0000313" key="2">
    <source>
        <dbReference type="EMBL" id="HEW45626.1"/>
    </source>
</evidence>
<dbReference type="Gene3D" id="3.30.700.10">
    <property type="entry name" value="Glycoprotein, Type 4 Pilin"/>
    <property type="match status" value="1"/>
</dbReference>
<dbReference type="InterPro" id="IPR012902">
    <property type="entry name" value="N_methyl_site"/>
</dbReference>
<reference evidence="2" key="1">
    <citation type="journal article" date="2020" name="mSystems">
        <title>Genome- and Community-Level Interaction Insights into Carbon Utilization and Element Cycling Functions of Hydrothermarchaeota in Hydrothermal Sediment.</title>
        <authorList>
            <person name="Zhou Z."/>
            <person name="Liu Y."/>
            <person name="Xu W."/>
            <person name="Pan J."/>
            <person name="Luo Z.H."/>
            <person name="Li M."/>
        </authorList>
    </citation>
    <scope>NUCLEOTIDE SEQUENCE [LARGE SCALE GENOMIC DNA]</scope>
    <source>
        <strain evidence="2">SpSt-132</strain>
    </source>
</reference>
<gene>
    <name evidence="2" type="ORF">ENO47_02990</name>
</gene>
<organism evidence="2">
    <name type="scientific">Hydrogenobacter sp</name>
    <dbReference type="NCBI Taxonomy" id="2152829"/>
    <lineage>
        <taxon>Bacteria</taxon>
        <taxon>Pseudomonadati</taxon>
        <taxon>Aquificota</taxon>
        <taxon>Aquificia</taxon>
        <taxon>Aquificales</taxon>
        <taxon>Aquificaceae</taxon>
        <taxon>Hydrogenobacter</taxon>
    </lineage>
</organism>
<dbReference type="EMBL" id="DSFP01000031">
    <property type="protein sequence ID" value="HEW45626.1"/>
    <property type="molecule type" value="Genomic_DNA"/>
</dbReference>
<keyword evidence="1" id="KW-0812">Transmembrane</keyword>
<feature type="transmembrane region" description="Helical" evidence="1">
    <location>
        <begin position="13"/>
        <end position="32"/>
    </location>
</feature>
<accession>A0A7C2ZGA2</accession>
<sequence>MGGKVKGYTLIEVAVVLAIISILMGLSVRYLINQRNEARLREAVNSVIQYLEETRRMSSSRDFMLGLEFSNGSNQIIRFRVDNNCANRNNIETFNLPEGVISNRDTVIIFDRMGYPRNASCGIGADRVVLHSQPLNITRSICINRYGRIRVVEAQTCPQD</sequence>
<protein>
    <submittedName>
        <fullName evidence="2">Prepilin-type N-terminal cleavage/methylation domain-containing protein</fullName>
    </submittedName>
</protein>
<dbReference type="AlphaFoldDB" id="A0A7C2ZGA2"/>